<organism evidence="6 7">
    <name type="scientific">Lottia gigantea</name>
    <name type="common">Giant owl limpet</name>
    <dbReference type="NCBI Taxonomy" id="225164"/>
    <lineage>
        <taxon>Eukaryota</taxon>
        <taxon>Metazoa</taxon>
        <taxon>Spiralia</taxon>
        <taxon>Lophotrochozoa</taxon>
        <taxon>Mollusca</taxon>
        <taxon>Gastropoda</taxon>
        <taxon>Patellogastropoda</taxon>
        <taxon>Lottioidea</taxon>
        <taxon>Lottiidae</taxon>
        <taxon>Lottia</taxon>
    </lineage>
</organism>
<dbReference type="InterPro" id="IPR027370">
    <property type="entry name" value="Znf-RING_euk"/>
</dbReference>
<dbReference type="OrthoDB" id="111250at2759"/>
<dbReference type="KEGG" id="lgi:LOTGIDRAFT_121171"/>
<feature type="non-terminal residue" evidence="6">
    <location>
        <position position="62"/>
    </location>
</feature>
<dbReference type="InterPro" id="IPR017907">
    <property type="entry name" value="Znf_RING_CS"/>
</dbReference>
<evidence type="ECO:0000256" key="4">
    <source>
        <dbReference type="PROSITE-ProRule" id="PRU00175"/>
    </source>
</evidence>
<dbReference type="RefSeq" id="XP_009057115.1">
    <property type="nucleotide sequence ID" value="XM_009058867.1"/>
</dbReference>
<sequence>MATASASNTPECSICFGSFEKPKIVPCGHTFCLWCIERFIADKTKTFPCPICNQDIRIPKRG</sequence>
<protein>
    <recommendedName>
        <fullName evidence="5">RING-type domain-containing protein</fullName>
    </recommendedName>
</protein>
<accession>V4AAQ9</accession>
<dbReference type="PANTHER" id="PTHR25462:SF296">
    <property type="entry name" value="MEIOTIC P26, ISOFORM F"/>
    <property type="match status" value="1"/>
</dbReference>
<keyword evidence="3" id="KW-0862">Zinc</keyword>
<dbReference type="PROSITE" id="PS50089">
    <property type="entry name" value="ZF_RING_2"/>
    <property type="match status" value="1"/>
</dbReference>
<evidence type="ECO:0000256" key="1">
    <source>
        <dbReference type="ARBA" id="ARBA00022723"/>
    </source>
</evidence>
<proteinExistence type="predicted"/>
<dbReference type="InterPro" id="IPR047153">
    <property type="entry name" value="TRIM45/56/19-like"/>
</dbReference>
<dbReference type="CTD" id="20231939"/>
<name>V4AAQ9_LOTGI</name>
<keyword evidence="1" id="KW-0479">Metal-binding</keyword>
<dbReference type="SMART" id="SM00184">
    <property type="entry name" value="RING"/>
    <property type="match status" value="1"/>
</dbReference>
<dbReference type="PANTHER" id="PTHR25462">
    <property type="entry name" value="BONUS, ISOFORM C-RELATED"/>
    <property type="match status" value="1"/>
</dbReference>
<evidence type="ECO:0000256" key="3">
    <source>
        <dbReference type="ARBA" id="ARBA00022833"/>
    </source>
</evidence>
<gene>
    <name evidence="6" type="ORF">LOTGIDRAFT_121171</name>
</gene>
<evidence type="ECO:0000259" key="5">
    <source>
        <dbReference type="PROSITE" id="PS50089"/>
    </source>
</evidence>
<evidence type="ECO:0000256" key="2">
    <source>
        <dbReference type="ARBA" id="ARBA00022771"/>
    </source>
</evidence>
<evidence type="ECO:0000313" key="6">
    <source>
        <dbReference type="EMBL" id="ESO92190.1"/>
    </source>
</evidence>
<keyword evidence="2 4" id="KW-0863">Zinc-finger</keyword>
<dbReference type="HOGENOM" id="CLU_013137_20_2_1"/>
<feature type="domain" description="RING-type" evidence="5">
    <location>
        <begin position="12"/>
        <end position="53"/>
    </location>
</feature>
<dbReference type="Proteomes" id="UP000030746">
    <property type="component" value="Unassembled WGS sequence"/>
</dbReference>
<dbReference type="GeneID" id="20231939"/>
<dbReference type="EMBL" id="KB202124">
    <property type="protein sequence ID" value="ESO92190.1"/>
    <property type="molecule type" value="Genomic_DNA"/>
</dbReference>
<dbReference type="AlphaFoldDB" id="V4AAQ9"/>
<dbReference type="Gene3D" id="3.30.40.10">
    <property type="entry name" value="Zinc/RING finger domain, C3HC4 (zinc finger)"/>
    <property type="match status" value="1"/>
</dbReference>
<dbReference type="SUPFAM" id="SSF57850">
    <property type="entry name" value="RING/U-box"/>
    <property type="match status" value="1"/>
</dbReference>
<dbReference type="InterPro" id="IPR001841">
    <property type="entry name" value="Znf_RING"/>
</dbReference>
<dbReference type="InterPro" id="IPR013083">
    <property type="entry name" value="Znf_RING/FYVE/PHD"/>
</dbReference>
<dbReference type="Pfam" id="PF13445">
    <property type="entry name" value="zf-RING_UBOX"/>
    <property type="match status" value="1"/>
</dbReference>
<dbReference type="PROSITE" id="PS00518">
    <property type="entry name" value="ZF_RING_1"/>
    <property type="match status" value="1"/>
</dbReference>
<evidence type="ECO:0000313" key="7">
    <source>
        <dbReference type="Proteomes" id="UP000030746"/>
    </source>
</evidence>
<reference evidence="6 7" key="1">
    <citation type="journal article" date="2013" name="Nature">
        <title>Insights into bilaterian evolution from three spiralian genomes.</title>
        <authorList>
            <person name="Simakov O."/>
            <person name="Marletaz F."/>
            <person name="Cho S.J."/>
            <person name="Edsinger-Gonzales E."/>
            <person name="Havlak P."/>
            <person name="Hellsten U."/>
            <person name="Kuo D.H."/>
            <person name="Larsson T."/>
            <person name="Lv J."/>
            <person name="Arendt D."/>
            <person name="Savage R."/>
            <person name="Osoegawa K."/>
            <person name="de Jong P."/>
            <person name="Grimwood J."/>
            <person name="Chapman J.A."/>
            <person name="Shapiro H."/>
            <person name="Aerts A."/>
            <person name="Otillar R.P."/>
            <person name="Terry A.Y."/>
            <person name="Boore J.L."/>
            <person name="Grigoriev I.V."/>
            <person name="Lindberg D.R."/>
            <person name="Seaver E.C."/>
            <person name="Weisblat D.A."/>
            <person name="Putnam N.H."/>
            <person name="Rokhsar D.S."/>
        </authorList>
    </citation>
    <scope>NUCLEOTIDE SEQUENCE [LARGE SCALE GENOMIC DNA]</scope>
</reference>
<dbReference type="GO" id="GO:0008270">
    <property type="term" value="F:zinc ion binding"/>
    <property type="evidence" value="ECO:0007669"/>
    <property type="project" value="UniProtKB-KW"/>
</dbReference>
<keyword evidence="7" id="KW-1185">Reference proteome</keyword>